<gene>
    <name evidence="11" type="ORF">THAOC_10982</name>
</gene>
<evidence type="ECO:0000313" key="11">
    <source>
        <dbReference type="EMBL" id="EJK67911.1"/>
    </source>
</evidence>
<dbReference type="GO" id="GO:0006508">
    <property type="term" value="P:proteolysis"/>
    <property type="evidence" value="ECO:0007669"/>
    <property type="project" value="UniProtKB-KW"/>
</dbReference>
<evidence type="ECO:0000259" key="9">
    <source>
        <dbReference type="Pfam" id="PF12340"/>
    </source>
</evidence>
<keyword evidence="3" id="KW-0645">Protease</keyword>
<dbReference type="eggNOG" id="ENOG502QUFK">
    <property type="taxonomic scope" value="Eukaryota"/>
</dbReference>
<evidence type="ECO:0000256" key="2">
    <source>
        <dbReference type="ARBA" id="ARBA00012759"/>
    </source>
</evidence>
<proteinExistence type="predicted"/>
<evidence type="ECO:0000259" key="10">
    <source>
        <dbReference type="Pfam" id="PF12359"/>
    </source>
</evidence>
<dbReference type="InterPro" id="IPR022105">
    <property type="entry name" value="DUF3645"/>
</dbReference>
<keyword evidence="6" id="KW-0788">Thiol protease</keyword>
<feature type="domain" description="DUF3638" evidence="9">
    <location>
        <begin position="1674"/>
        <end position="1723"/>
    </location>
</feature>
<organism evidence="11 12">
    <name type="scientific">Thalassiosira oceanica</name>
    <name type="common">Marine diatom</name>
    <dbReference type="NCBI Taxonomy" id="159749"/>
    <lineage>
        <taxon>Eukaryota</taxon>
        <taxon>Sar</taxon>
        <taxon>Stramenopiles</taxon>
        <taxon>Ochrophyta</taxon>
        <taxon>Bacillariophyta</taxon>
        <taxon>Coscinodiscophyceae</taxon>
        <taxon>Thalassiosirophycidae</taxon>
        <taxon>Thalassiosirales</taxon>
        <taxon>Thalassiosiraceae</taxon>
        <taxon>Thalassiosira</taxon>
    </lineage>
</organism>
<keyword evidence="4" id="KW-0833">Ubl conjugation pathway</keyword>
<dbReference type="Proteomes" id="UP000266841">
    <property type="component" value="Unassembled WGS sequence"/>
</dbReference>
<dbReference type="Pfam" id="PF12359">
    <property type="entry name" value="DUF3645"/>
    <property type="match status" value="1"/>
</dbReference>
<feature type="domain" description="DUF3638" evidence="9">
    <location>
        <begin position="1742"/>
        <end position="1912"/>
    </location>
</feature>
<evidence type="ECO:0000256" key="1">
    <source>
        <dbReference type="ARBA" id="ARBA00000707"/>
    </source>
</evidence>
<dbReference type="PANTHER" id="PTHR13367:SF33">
    <property type="entry name" value="P-LOOP CONTAINING NUCLEOSIDE TRIPHOSPHATE HYDROLASE PROTEIN"/>
    <property type="match status" value="1"/>
</dbReference>
<evidence type="ECO:0000256" key="7">
    <source>
        <dbReference type="SAM" id="Coils"/>
    </source>
</evidence>
<dbReference type="EMBL" id="AGNL01012399">
    <property type="protein sequence ID" value="EJK67911.1"/>
    <property type="molecule type" value="Genomic_DNA"/>
</dbReference>
<evidence type="ECO:0000256" key="5">
    <source>
        <dbReference type="ARBA" id="ARBA00022801"/>
    </source>
</evidence>
<comment type="catalytic activity">
    <reaction evidence="1">
        <text>Thiol-dependent hydrolysis of ester, thioester, amide, peptide and isopeptide bonds formed by the C-terminal Gly of ubiquitin (a 76-residue protein attached to proteins as an intracellular targeting signal).</text>
        <dbReference type="EC" id="3.4.19.12"/>
    </reaction>
</comment>
<feature type="coiled-coil region" evidence="7">
    <location>
        <begin position="578"/>
        <end position="605"/>
    </location>
</feature>
<accession>K0T3F1</accession>
<sequence length="2387" mass="267423">MAVPPEIAALFDLPQGTTELCSTSHCNLFVKYLEAFHGHLAKKKENQWKIDADEFGAFGDSLAFLSSSSPGGEGVVWHAEYGCALLIQKGGWASDTVSFNLIAPDGWRFVSTSKEVGDGFAYVDKAKPTTHQVLQIGICSLAKVEEIQTRFQKLMARASTRTGDKRSAAGGKQGHQMTPPFVHALYREAFGMEKGQQPRGGFTDVGLHTGGQKLDTAWPLVHASLHELLKNRLRHRFDVDDLAKKVEVYFGAFCSQTLINKFIGTTIKPTTNAPHVLLESAYRILQTTSTKAVKLSDDGVDMADFLALTKSLTSTIKKESSRSANQYSQIFVLPRTDEEVDGQLENHVIDVPPPFNPSKLGHLSEDELQQKITSNSGWVHVAENLNRLEDVFNWLKNGTLSDDTSRLNVLRAVESFVFELARDLQARLEELDCDRLVFVVDKYRDSLEGLKKTSCLEPLSRAVLKSRELLVVWTAFCVLHSNATRLHSAVMKGFGVPLHFEDLGHLVLPTKAEGDVVLAVASYLKNVGTDSPIFSLKSEESTFELGRRFADQSSELISIWKQEVDDANSRVQGHWEEVQRKQQLAAQLRNDIANLEVELANLQGLLVPKQHELAEHGNKERRANAHHASSYAVRSYDSVAHSVCRGEVNRLASQESSLENQLSTKKSQLEAALRAPAPVLQPLPEKQCNAMPIIFFLYMPKLFKQMSYYCLLSQQLLFPDSWNNAWSGHDGAARLDILSQVTRNPKVHSQELSWSEYYNSKQSSKYHTPPVKRSGKDTELVLFVTNSKALPKEVGNESVDHYFSDREGVWYPDSMRPRFAWFGGHKSYDRSKAGGREINPSIRLEHIVTVSAFTEQLGLEYRSLQWTMVQPGSSHIKKSRGNEGYARQRDRPPSYSKTEFLTLCNLRAFPHAQLRNVMVALQERRLPLRSSMVHALIQQTLFHVGTISELDKSLHFEWRQDLKDPHLCSDISSILRSLYDELKDCPTQYKTLALVAKLCNFFSKFNQPACRDTARHIAKSMMQWAVELEAEISSSPSGAIRAKQVKLYQHASLALVEGDLVEDDVAWLIQSNVKSRNLFIADEDCAEIATNWSCIEYGMSACLSEVLQIAERSGQMLTGAFQLVVNSCPDGLNWTRWQKGGSIQTQCFVSRDYGKTYLLNVMSGTVLINGSPPSQLPRSILDHPLYKRTFANRNFEVVEDGGFLVTCTPVFDRHYRFLELSGDLQVLEADPNTGETMELLGSAGDWTGTLPSRLRSMHSHWLLRDRNIVLVRGIGFNDRDVSFVIVTGTPDRGVKCVDKHLQQKNIEQLQNLLDEMDTLLELLPVHNPPQVRPIHLATSSSTPDENLGMTGEERAVNLLRASWTNRPLSAAESSALNNISSLADGLSPTISLLCHEITMCSKQLDFLHGHPSKDAPSLSPCLAGATYSNGVANRRVSSRVFLSRFEESRAGVSAAKHMPPAKFEQNIQLPKCRVSNEDLREIECLMEKLRQSRVLHIAAPTKSKIPQDEFPLGMIATSVASSRLGKDIIDELRESWDMYQLSTQTPPATVDGNTLTELLGLKAYVELRRKDAEKYIVRGLTDVHDHWYSPGHALLQLVGIVPAPTRADLCEMAVHPSKIDDFNPMLSPDTRVNLVESIIIWLSLCVYEDKVNRLISLYQAGNLEEYTLELAVKTVWRESDHPYWRIFEVENALQIRQEQYHVAQSLIHNQGQVMQLNMGKGEDNVPSHLSTKLTRLSFFLLEGKTRVILPMLVMFYSFKKSRDAVTRLHFLSALYEEAFGYFSNHLCASILRIKICSMPFCRDVALSAELIADMKFAIETCLLEGGAIVMAPEHRLSLLLKAKELAFEGQVELAALISNDLLGMKYRDILDECDEMLRHRYQLVYAIGQSAALPSGSSRWTAAQALLSAIVELQDILTSHPEACKLNKDAITGEWPSIQFYEGEALDAMLGKQAERRSPRRKGGGLMWELARTVMSNPPHELLWLVNHPLSDEIMQTICDEDYGVLISDLPKNHLQDVLMLRGLLAGGVLCHCLLKRHRVSFGVARPGKKKLAVPFRAADTPDLRSEFAHPDCALVFTMLSYYHDGLVADEFHSTLAWETEQFDARLTATSWDLAANATGNVVGFSGTNDNHRILPGYVKQYIPGRNDTDGTLQDIAATNGRMLDVILKRTLEVYQLPSNQTIVDYICSSPQVLHAIIDCGALLAGVDLPMLSVNLLSSLPEDDVDGILFFDNEVRDWVILERSGRQYPKDLSPVEEDRVFAIFDEPRCRGTDLKLRADAVAVLTLGPNLCKDKLLQGAGRLRKLERSQNLVMVGGADVFTKMHELQSRRRMKAMKHPRQECNPTSLVLAWLVNNTVDTTASGLNNWANQGLFHCTISEKDPKARCH</sequence>
<evidence type="ECO:0000256" key="3">
    <source>
        <dbReference type="ARBA" id="ARBA00022670"/>
    </source>
</evidence>
<dbReference type="EC" id="3.4.19.12" evidence="2"/>
<protein>
    <recommendedName>
        <fullName evidence="2">ubiquitinyl hydrolase 1</fullName>
        <ecNumber evidence="2">3.4.19.12</ecNumber>
    </recommendedName>
</protein>
<dbReference type="InterPro" id="IPR051346">
    <property type="entry name" value="OTU_Deubiquitinase"/>
</dbReference>
<evidence type="ECO:0000313" key="12">
    <source>
        <dbReference type="Proteomes" id="UP000266841"/>
    </source>
</evidence>
<keyword evidence="7" id="KW-0175">Coiled coil</keyword>
<evidence type="ECO:0000256" key="6">
    <source>
        <dbReference type="ARBA" id="ARBA00022807"/>
    </source>
</evidence>
<dbReference type="PANTHER" id="PTHR13367">
    <property type="entry name" value="UBIQUITIN THIOESTERASE"/>
    <property type="match status" value="1"/>
</dbReference>
<keyword evidence="5" id="KW-0378">Hydrolase</keyword>
<comment type="caution">
    <text evidence="11">The sequence shown here is derived from an EMBL/GenBank/DDBJ whole genome shotgun (WGS) entry which is preliminary data.</text>
</comment>
<feature type="domain" description="DUF3645" evidence="10">
    <location>
        <begin position="2049"/>
        <end position="2078"/>
    </location>
</feature>
<evidence type="ECO:0000256" key="4">
    <source>
        <dbReference type="ARBA" id="ARBA00022786"/>
    </source>
</evidence>
<feature type="region of interest" description="Disordered" evidence="8">
    <location>
        <begin position="873"/>
        <end position="893"/>
    </location>
</feature>
<dbReference type="Pfam" id="PF12340">
    <property type="entry name" value="DUF3638"/>
    <property type="match status" value="2"/>
</dbReference>
<evidence type="ECO:0000256" key="8">
    <source>
        <dbReference type="SAM" id="MobiDB-lite"/>
    </source>
</evidence>
<dbReference type="InterPro" id="IPR022099">
    <property type="entry name" value="DUF3638"/>
</dbReference>
<dbReference type="OMA" id="AMACIDE"/>
<name>K0T3F1_THAOC</name>
<dbReference type="OrthoDB" id="4866634at2759"/>
<keyword evidence="12" id="KW-1185">Reference proteome</keyword>
<reference evidence="11 12" key="1">
    <citation type="journal article" date="2012" name="Genome Biol.">
        <title>Genome and low-iron response of an oceanic diatom adapted to chronic iron limitation.</title>
        <authorList>
            <person name="Lommer M."/>
            <person name="Specht M."/>
            <person name="Roy A.S."/>
            <person name="Kraemer L."/>
            <person name="Andreson R."/>
            <person name="Gutowska M.A."/>
            <person name="Wolf J."/>
            <person name="Bergner S.V."/>
            <person name="Schilhabel M.B."/>
            <person name="Klostermeier U.C."/>
            <person name="Beiko R.G."/>
            <person name="Rosenstiel P."/>
            <person name="Hippler M."/>
            <person name="Laroche J."/>
        </authorList>
    </citation>
    <scope>NUCLEOTIDE SEQUENCE [LARGE SCALE GENOMIC DNA]</scope>
    <source>
        <strain evidence="11 12">CCMP1005</strain>
    </source>
</reference>
<dbReference type="GO" id="GO:0004843">
    <property type="term" value="F:cysteine-type deubiquitinase activity"/>
    <property type="evidence" value="ECO:0007669"/>
    <property type="project" value="UniProtKB-EC"/>
</dbReference>